<dbReference type="Gene3D" id="1.25.40.10">
    <property type="entry name" value="Tetratricopeptide repeat domain"/>
    <property type="match status" value="1"/>
</dbReference>
<organism evidence="1 2">
    <name type="scientific">Crocosphaera subtropica (strain ATCC 51142 / BH68)</name>
    <name type="common">Cyanothece sp. (strain ATCC 51142)</name>
    <dbReference type="NCBI Taxonomy" id="43989"/>
    <lineage>
        <taxon>Bacteria</taxon>
        <taxon>Bacillati</taxon>
        <taxon>Cyanobacteriota</taxon>
        <taxon>Cyanophyceae</taxon>
        <taxon>Oscillatoriophycideae</taxon>
        <taxon>Chroococcales</taxon>
        <taxon>Aphanothecaceae</taxon>
        <taxon>Crocosphaera</taxon>
        <taxon>Crocosphaera subtropica</taxon>
    </lineage>
</organism>
<dbReference type="OrthoDB" id="469692at2"/>
<name>B1WQM2_CROS5</name>
<dbReference type="AlphaFoldDB" id="B1WQM2"/>
<evidence type="ECO:0000313" key="2">
    <source>
        <dbReference type="Proteomes" id="UP000001203"/>
    </source>
</evidence>
<dbReference type="STRING" id="43989.cce_2384"/>
<sequence length="421" mass="47720">MLGISLYSSLLASIHNFTTTSPSFYLNHKNFPKILAKKDNQDKNLQLTQSLEAIEAMENSELKVMLLNDVALSYAKINKIDQGMAILAQSLSIAQNLEDIVSQITTLGKIAINYHKIGKTQPGLKILNETIEKIDTIEDRALQGQLLLNIAFKYAEIGREKKSQTLFAQSQTLIKEASQPLPAYPFLATGTNLKLGLTGNVQSFRDTTAAVGINVNLYKQWTREDIAVDGSLFLNFDSSRSVNNYRPNSLIFSTYRRHFDDQWSFFTNVFNSTNQDLFASKNDDEDLTIISNLLIGAGLNLWRGKSPREFLDFQVGIGPRYQYDFIDFEERRNEIEPTLGILLLGRNFSVGTTKLTQTFAIIPALDDLNNYTITSDTNLSIPIGDQWFLSNRVFMRYRNEVIYENNPQLEFLFTTGVDYAF</sequence>
<dbReference type="RefSeq" id="WP_009544921.1">
    <property type="nucleotide sequence ID" value="NC_010546.1"/>
</dbReference>
<dbReference type="Proteomes" id="UP000001203">
    <property type="component" value="Chromosome circular"/>
</dbReference>
<dbReference type="eggNOG" id="COG0457">
    <property type="taxonomic scope" value="Bacteria"/>
</dbReference>
<keyword evidence="2" id="KW-1185">Reference proteome</keyword>
<accession>B1WQM2</accession>
<dbReference type="InterPro" id="IPR011990">
    <property type="entry name" value="TPR-like_helical_dom_sf"/>
</dbReference>
<dbReference type="EMBL" id="CP000806">
    <property type="protein sequence ID" value="ACB51733.1"/>
    <property type="molecule type" value="Genomic_DNA"/>
</dbReference>
<dbReference type="HOGENOM" id="CLU_668548_0_0_3"/>
<reference evidence="1 2" key="1">
    <citation type="journal article" date="2008" name="Proc. Natl. Acad. Sci. U.S.A.">
        <title>The genome of Cyanothece 51142, a unicellular diazotrophic cyanobacterium important in the marine nitrogen cycle.</title>
        <authorList>
            <person name="Welsh E.A."/>
            <person name="Liberton M."/>
            <person name="Stoeckel J."/>
            <person name="Loh T."/>
            <person name="Elvitigala T."/>
            <person name="Wang C."/>
            <person name="Wollam A."/>
            <person name="Fulton R.S."/>
            <person name="Clifton S.W."/>
            <person name="Jacobs J.M."/>
            <person name="Aurora R."/>
            <person name="Ghosh B.K."/>
            <person name="Sherman L.A."/>
            <person name="Smith R.D."/>
            <person name="Wilson R.K."/>
            <person name="Pakrasi H.B."/>
        </authorList>
    </citation>
    <scope>NUCLEOTIDE SEQUENCE [LARGE SCALE GENOMIC DNA]</scope>
    <source>
        <strain evidence="2">ATCC 51142 / BH68</strain>
    </source>
</reference>
<proteinExistence type="predicted"/>
<dbReference type="SUPFAM" id="SSF48452">
    <property type="entry name" value="TPR-like"/>
    <property type="match status" value="1"/>
</dbReference>
<gene>
    <name evidence="1" type="ordered locus">cce_2384</name>
</gene>
<protein>
    <submittedName>
        <fullName evidence="1">Uncharacterized protein</fullName>
    </submittedName>
</protein>
<dbReference type="KEGG" id="cyt:cce_2384"/>
<dbReference type="InterPro" id="IPR007433">
    <property type="entry name" value="DUF481"/>
</dbReference>
<dbReference type="Pfam" id="PF04338">
    <property type="entry name" value="DUF481"/>
    <property type="match status" value="1"/>
</dbReference>
<evidence type="ECO:0000313" key="1">
    <source>
        <dbReference type="EMBL" id="ACB51733.1"/>
    </source>
</evidence>